<dbReference type="EMBL" id="CAMXCT030000087">
    <property type="protein sequence ID" value="CAL4760924.1"/>
    <property type="molecule type" value="Genomic_DNA"/>
</dbReference>
<keyword evidence="7" id="KW-1185">Reference proteome</keyword>
<feature type="compositionally biased region" description="Basic and acidic residues" evidence="3">
    <location>
        <begin position="446"/>
        <end position="460"/>
    </location>
</feature>
<dbReference type="GO" id="GO:0032259">
    <property type="term" value="P:methylation"/>
    <property type="evidence" value="ECO:0007669"/>
    <property type="project" value="UniProtKB-KW"/>
</dbReference>
<dbReference type="GO" id="GO:0008168">
    <property type="term" value="F:methyltransferase activity"/>
    <property type="evidence" value="ECO:0007669"/>
    <property type="project" value="UniProtKB-KW"/>
</dbReference>
<feature type="region of interest" description="Disordered" evidence="3">
    <location>
        <begin position="1717"/>
        <end position="1740"/>
    </location>
</feature>
<feature type="compositionally biased region" description="Basic residues" evidence="3">
    <location>
        <begin position="494"/>
        <end position="503"/>
    </location>
</feature>
<feature type="compositionally biased region" description="Basic and acidic residues" evidence="3">
    <location>
        <begin position="73"/>
        <end position="99"/>
    </location>
</feature>
<feature type="compositionally biased region" description="Basic residues" evidence="3">
    <location>
        <begin position="134"/>
        <end position="156"/>
    </location>
</feature>
<feature type="compositionally biased region" description="Basic and acidic residues" evidence="3">
    <location>
        <begin position="114"/>
        <end position="129"/>
    </location>
</feature>
<dbReference type="Proteomes" id="UP001152797">
    <property type="component" value="Unassembled WGS sequence"/>
</dbReference>
<feature type="region of interest" description="Disordered" evidence="3">
    <location>
        <begin position="62"/>
        <end position="260"/>
    </location>
</feature>
<sequence length="1740" mass="194969">MSTCPHCRVFSGIPTCLACKTYHRIGAFLQDGRFNAYQENQVLTILRNCAGALTDLVEAGGPFGPRSAAEVGGGEREVGRSPLKEEPDKEVVAEAKPTEEEASNGEKEEEAEEGKESPKETNKEKENASIKKPVSAKKEKKKNKKSKDKTRKKRRSSPSERKESPEIGESKKKSKKDSLKATGSKTSPPKRDRTVSEESRKNTAEEKPQREEREASTREEPPEEEVAEDPAGCGLGHIPIRGSAGRSREEVIPAGNRRPAEPEALPAEEWDYHYDGRQYYSTGNWSPDWKAKRWKGYNHYTRARPGRRDLQDFRSPQEAGHSVRGIDLRLDWLRREIGLRALRAQCLCRSGRPSAARLSQRRKGCGVQCLMPMGTGKFRPQAWHSEFLQGDLGVVLDPAIRTHGEKPWIASLQKEVRGQRSELEPLRSQVKHGVEARNTACGQDTGEEKEKKADRKEELKANVLKNSRVKTEEKRRQKLRSKSPATGKVALSGRRPKRAAQKKWKALERARVSLSEQAGSKLKEMAQRCLKRRCKAERTGLETLESFGVTGKDSPEIAAMWSDPTKNGPYEGGEETPPLVREEKKLPAPSSAAALWEYEAGAQSMHVTSPSDGAAMRSNDLGTVPWQPSEDLASDRRGEQKRARQLAFEGLPLGWCGSDLFQCLLEVLPLRSQDTGRRSSFGVFPLPTSRSVLLNYAPGITEFEIFWCLSICISLNSLWGAEVLCDGALNEGQCKCLDGILRDVKRFIGIHQVVGKVDWANFFHVKSIDYKGDEVKVAQWFHWQNIAPALPQDVGGVPLNEVCTHGCKDYVLNFERYLKPESEWGVPTRPRVMVADVDWPEVCKGLVASGVCVYIPEEDVFHTGSGPLLNGMFGVTKDETSDQGFEIYRLIMNLIPLNGLCKPLAGDVDTLPAWSAMSPFFLQPNERLLVSSEDVKCFFYTMSVPQCWVNFLAFNKLVPDTVLPPELKGSRVYLASRVLPMGFLNSVSLAQHVHRNLVKWSSTTAVDGSVGANVPEAELRKDREFSVHNPNWRVYLDNYDLLERVKCSEVSSLEGTQAAGVLSLRHEYEKWGIPRNLKKSVQRSSLCELQGATVDGEAGVAYPRENKLAKYFGMALDLCYQPFATQRQWQVVCGGLVYFSMFRRPLLGSLNQVWQHIISFDTKKKGSLATPPECQLELLRFLGMLPLARMDFRLDMSSMVTCSDASQQGGGICASGPLTPFGQVVAQGALRGEVPESGDLAVFSLGLFDGIGALRVALELINVKVLGHVSVECNKSAQRVVESHYPGVETVDDIQLIDATMVESWAARYSQCSLVIIGAGPPCQGVSGLNPGRKGALRDVRSNLFQEVPRVRDLVKRSFRWCAVHVLMESVGSMDSGDRQEDEGAKLEQTGEVCTLKLTGKQHLDEVVRAGWHKVDESRPFPTFTTSRPRSHAGYKPAGVHQCDLVELERWHNDQFRFPPYQYKTINCVRNRTGEYRIPDVSERELMMGFPLHYTANCCSKTEKKKAHYNDTRLTLLGNSWSVPVVAWLMSQLFWWLGWIARLSPQQILESCRPAVHQYVQGRLVRLPLNPSRKRCAGDAHQLACRLGNLVSIKGEDIMLSTPTSQMAKFHRLRASIPARLWRWTTIAGWKWTHGSEHINSLELRAVLTSIRWRIEKQKQVGCRMIHLTDSLVCLHALSRGRSSSRKLRRTMARVNALVLAGNVQMVWAYVHTDQNPADRPSRWGQRVKSKYRHAPKKSS</sequence>
<organism evidence="4">
    <name type="scientific">Cladocopium goreaui</name>
    <dbReference type="NCBI Taxonomy" id="2562237"/>
    <lineage>
        <taxon>Eukaryota</taxon>
        <taxon>Sar</taxon>
        <taxon>Alveolata</taxon>
        <taxon>Dinophyceae</taxon>
        <taxon>Suessiales</taxon>
        <taxon>Symbiodiniaceae</taxon>
        <taxon>Cladocopium</taxon>
    </lineage>
</organism>
<evidence type="ECO:0000313" key="5">
    <source>
        <dbReference type="EMBL" id="CAL1126987.1"/>
    </source>
</evidence>
<protein>
    <submittedName>
        <fullName evidence="6">DNA (Cytosine-5)-methyltransferase 3B (Dnmt3b) (DNA methyltransferase HsaIIIB) (DNA MTase HsaIIIB) (M.HsaIIIB)</fullName>
    </submittedName>
</protein>
<evidence type="ECO:0000313" key="7">
    <source>
        <dbReference type="Proteomes" id="UP001152797"/>
    </source>
</evidence>
<dbReference type="SUPFAM" id="SSF53335">
    <property type="entry name" value="S-adenosyl-L-methionine-dependent methyltransferases"/>
    <property type="match status" value="1"/>
</dbReference>
<dbReference type="Gene3D" id="3.40.50.150">
    <property type="entry name" value="Vaccinia Virus protein VP39"/>
    <property type="match status" value="1"/>
</dbReference>
<proteinExistence type="predicted"/>
<feature type="compositionally biased region" description="Basic residues" evidence="3">
    <location>
        <begin position="1726"/>
        <end position="1740"/>
    </location>
</feature>
<dbReference type="EMBL" id="CAMXCT020000087">
    <property type="protein sequence ID" value="CAL1126987.1"/>
    <property type="molecule type" value="Genomic_DNA"/>
</dbReference>
<evidence type="ECO:0000313" key="6">
    <source>
        <dbReference type="EMBL" id="CAL4760924.1"/>
    </source>
</evidence>
<dbReference type="Pfam" id="PF00145">
    <property type="entry name" value="DNA_methylase"/>
    <property type="match status" value="1"/>
</dbReference>
<gene>
    <name evidence="4" type="ORF">C1SCF055_LOCUS2100</name>
</gene>
<keyword evidence="1" id="KW-0489">Methyltransferase</keyword>
<evidence type="ECO:0000256" key="1">
    <source>
        <dbReference type="ARBA" id="ARBA00022603"/>
    </source>
</evidence>
<dbReference type="InterPro" id="IPR001525">
    <property type="entry name" value="C5_MeTfrase"/>
</dbReference>
<evidence type="ECO:0000256" key="3">
    <source>
        <dbReference type="SAM" id="MobiDB-lite"/>
    </source>
</evidence>
<keyword evidence="2" id="KW-0808">Transferase</keyword>
<comment type="caution">
    <text evidence="4">The sequence shown here is derived from an EMBL/GenBank/DDBJ whole genome shotgun (WGS) entry which is preliminary data.</text>
</comment>
<accession>A0A9P1FH22</accession>
<feature type="region of interest" description="Disordered" evidence="3">
    <location>
        <begin position="555"/>
        <end position="579"/>
    </location>
</feature>
<evidence type="ECO:0000313" key="4">
    <source>
        <dbReference type="EMBL" id="CAI3973612.1"/>
    </source>
</evidence>
<dbReference type="InterPro" id="IPR029063">
    <property type="entry name" value="SAM-dependent_MTases_sf"/>
</dbReference>
<evidence type="ECO:0000256" key="2">
    <source>
        <dbReference type="ARBA" id="ARBA00022679"/>
    </source>
</evidence>
<feature type="region of interest" description="Disordered" evidence="3">
    <location>
        <begin position="420"/>
        <end position="503"/>
    </location>
</feature>
<feature type="compositionally biased region" description="Basic and acidic residues" evidence="3">
    <location>
        <begin position="189"/>
        <end position="220"/>
    </location>
</feature>
<reference evidence="5" key="2">
    <citation type="submission" date="2024-04" db="EMBL/GenBank/DDBJ databases">
        <authorList>
            <person name="Chen Y."/>
            <person name="Shah S."/>
            <person name="Dougan E. K."/>
            <person name="Thang M."/>
            <person name="Chan C."/>
        </authorList>
    </citation>
    <scope>NUCLEOTIDE SEQUENCE [LARGE SCALE GENOMIC DNA]</scope>
</reference>
<feature type="compositionally biased region" description="Basic and acidic residues" evidence="3">
    <location>
        <begin position="157"/>
        <end position="179"/>
    </location>
</feature>
<feature type="compositionally biased region" description="Acidic residues" evidence="3">
    <location>
        <begin position="100"/>
        <end position="113"/>
    </location>
</feature>
<reference evidence="4" key="1">
    <citation type="submission" date="2022-10" db="EMBL/GenBank/DDBJ databases">
        <authorList>
            <person name="Chen Y."/>
            <person name="Dougan E. K."/>
            <person name="Chan C."/>
            <person name="Rhodes N."/>
            <person name="Thang M."/>
        </authorList>
    </citation>
    <scope>NUCLEOTIDE SEQUENCE</scope>
</reference>
<dbReference type="OrthoDB" id="641149at2759"/>
<dbReference type="EMBL" id="CAMXCT010000087">
    <property type="protein sequence ID" value="CAI3973612.1"/>
    <property type="molecule type" value="Genomic_DNA"/>
</dbReference>
<name>A0A9P1FH22_9DINO</name>